<dbReference type="OrthoDB" id="9794842at2"/>
<accession>A0A0C2UW76</accession>
<proteinExistence type="inferred from homology"/>
<dbReference type="InterPro" id="IPR036365">
    <property type="entry name" value="PGBD-like_sf"/>
</dbReference>
<evidence type="ECO:0000256" key="2">
    <source>
        <dbReference type="ARBA" id="ARBA00007553"/>
    </source>
</evidence>
<dbReference type="Proteomes" id="UP000031971">
    <property type="component" value="Unassembled WGS sequence"/>
</dbReference>
<dbReference type="InterPro" id="IPR036366">
    <property type="entry name" value="PGBDSf"/>
</dbReference>
<dbReference type="SMART" id="SM00644">
    <property type="entry name" value="Ami_2"/>
    <property type="match status" value="1"/>
</dbReference>
<dbReference type="PANTHER" id="PTHR30417">
    <property type="entry name" value="N-ACETYLMURAMOYL-L-ALANINE AMIDASE AMID"/>
    <property type="match status" value="1"/>
</dbReference>
<dbReference type="GO" id="GO:0009253">
    <property type="term" value="P:peptidoglycan catabolic process"/>
    <property type="evidence" value="ECO:0007669"/>
    <property type="project" value="InterPro"/>
</dbReference>
<dbReference type="PANTHER" id="PTHR30417:SF1">
    <property type="entry name" value="N-ACETYLMURAMOYL-L-ALANINE AMIDASE AMID"/>
    <property type="match status" value="1"/>
</dbReference>
<dbReference type="EMBL" id="JXSL01000030">
    <property type="protein sequence ID" value="KIL97061.1"/>
    <property type="molecule type" value="Genomic_DNA"/>
</dbReference>
<dbReference type="InterPro" id="IPR036505">
    <property type="entry name" value="Amidase/PGRP_sf"/>
</dbReference>
<dbReference type="CDD" id="cd06583">
    <property type="entry name" value="PGRP"/>
    <property type="match status" value="1"/>
</dbReference>
<dbReference type="GO" id="GO:0009254">
    <property type="term" value="P:peptidoglycan turnover"/>
    <property type="evidence" value="ECO:0007669"/>
    <property type="project" value="TreeGrafter"/>
</dbReference>
<keyword evidence="5" id="KW-0961">Cell wall biogenesis/degradation</keyword>
<evidence type="ECO:0000313" key="7">
    <source>
        <dbReference type="EMBL" id="KIL97061.1"/>
    </source>
</evidence>
<dbReference type="AlphaFoldDB" id="A0A0C2UW76"/>
<evidence type="ECO:0000259" key="6">
    <source>
        <dbReference type="SMART" id="SM00644"/>
    </source>
</evidence>
<dbReference type="GO" id="GO:0008745">
    <property type="term" value="F:N-acetylmuramoyl-L-alanine amidase activity"/>
    <property type="evidence" value="ECO:0007669"/>
    <property type="project" value="UniProtKB-EC"/>
</dbReference>
<dbReference type="GO" id="GO:0071555">
    <property type="term" value="P:cell wall organization"/>
    <property type="evidence" value="ECO:0007669"/>
    <property type="project" value="UniProtKB-KW"/>
</dbReference>
<keyword evidence="4" id="KW-0378">Hydrolase</keyword>
<reference evidence="7 8" key="1">
    <citation type="submission" date="2015-01" db="EMBL/GenBank/DDBJ databases">
        <title>Genome Sequence of Magnetospirillum magnetotacticum Strain MS-1.</title>
        <authorList>
            <person name="Marinov G.K."/>
            <person name="Smalley M.D."/>
            <person name="DeSalvo G."/>
        </authorList>
    </citation>
    <scope>NUCLEOTIDE SEQUENCE [LARGE SCALE GENOMIC DNA]</scope>
    <source>
        <strain evidence="7 8">MS-1</strain>
    </source>
</reference>
<dbReference type="InterPro" id="IPR051206">
    <property type="entry name" value="NAMLAA_amidase_2"/>
</dbReference>
<dbReference type="Pfam" id="PF01510">
    <property type="entry name" value="Amidase_2"/>
    <property type="match status" value="1"/>
</dbReference>
<feature type="domain" description="N-acetylmuramoyl-L-alanine amidase" evidence="6">
    <location>
        <begin position="8"/>
        <end position="145"/>
    </location>
</feature>
<dbReference type="InterPro" id="IPR002502">
    <property type="entry name" value="Amidase_domain"/>
</dbReference>
<dbReference type="GO" id="GO:0019867">
    <property type="term" value="C:outer membrane"/>
    <property type="evidence" value="ECO:0007669"/>
    <property type="project" value="TreeGrafter"/>
</dbReference>
<dbReference type="STRING" id="272627.CCC_00122"/>
<protein>
    <recommendedName>
        <fullName evidence="3">N-acetylmuramoyl-L-alanine amidase</fullName>
        <ecNumber evidence="3">3.5.1.28</ecNumber>
    </recommendedName>
</protein>
<evidence type="ECO:0000256" key="1">
    <source>
        <dbReference type="ARBA" id="ARBA00001561"/>
    </source>
</evidence>
<evidence type="ECO:0000256" key="3">
    <source>
        <dbReference type="ARBA" id="ARBA00011901"/>
    </source>
</evidence>
<evidence type="ECO:0000313" key="8">
    <source>
        <dbReference type="Proteomes" id="UP000031971"/>
    </source>
</evidence>
<dbReference type="EC" id="3.5.1.28" evidence="3"/>
<dbReference type="Gene3D" id="3.40.80.10">
    <property type="entry name" value="Peptidoglycan recognition protein-like"/>
    <property type="match status" value="1"/>
</dbReference>
<sequence length="226" mass="24877">MTIISRPSPNFEPRPAGAVIDTLVLHYTGMETGEAALARLCDAQAKVSAHYVIEEDGRVFVLVPEEMRAWHAGASSWRGVADVNSRSIGIELVNPGHEFGYRGFPGAQMEALIRLCRGILERHPISARNVVAHSDVAPTRKQDPGELFPWQDLAEGHGIGLWPCGEPTPLPPDHVLLAGLAHVGYDIHDPKAALTAFQRHFRPWKVDGLIDEESVGRLRSLLRIVR</sequence>
<organism evidence="7 8">
    <name type="scientific">Paramagnetospirillum magnetotacticum MS-1</name>
    <dbReference type="NCBI Taxonomy" id="272627"/>
    <lineage>
        <taxon>Bacteria</taxon>
        <taxon>Pseudomonadati</taxon>
        <taxon>Pseudomonadota</taxon>
        <taxon>Alphaproteobacteria</taxon>
        <taxon>Rhodospirillales</taxon>
        <taxon>Magnetospirillaceae</taxon>
        <taxon>Paramagnetospirillum</taxon>
    </lineage>
</organism>
<comment type="similarity">
    <text evidence="2">Belongs to the N-acetylmuramoyl-L-alanine amidase 2 family.</text>
</comment>
<keyword evidence="8" id="KW-1185">Reference proteome</keyword>
<dbReference type="SUPFAM" id="SSF55846">
    <property type="entry name" value="N-acetylmuramoyl-L-alanine amidase-like"/>
    <property type="match status" value="1"/>
</dbReference>
<comment type="caution">
    <text evidence="7">The sequence shown here is derived from an EMBL/GenBank/DDBJ whole genome shotgun (WGS) entry which is preliminary data.</text>
</comment>
<name>A0A0C2UW76_PARME</name>
<evidence type="ECO:0000256" key="5">
    <source>
        <dbReference type="ARBA" id="ARBA00023316"/>
    </source>
</evidence>
<dbReference type="SUPFAM" id="SSF47090">
    <property type="entry name" value="PGBD-like"/>
    <property type="match status" value="1"/>
</dbReference>
<comment type="catalytic activity">
    <reaction evidence="1">
        <text>Hydrolyzes the link between N-acetylmuramoyl residues and L-amino acid residues in certain cell-wall glycopeptides.</text>
        <dbReference type="EC" id="3.5.1.28"/>
    </reaction>
</comment>
<dbReference type="RefSeq" id="WP_009870729.1">
    <property type="nucleotide sequence ID" value="NZ_JXSL01000030.1"/>
</dbReference>
<evidence type="ECO:0000256" key="4">
    <source>
        <dbReference type="ARBA" id="ARBA00022801"/>
    </source>
</evidence>
<dbReference type="Gene3D" id="1.10.101.10">
    <property type="entry name" value="PGBD-like superfamily/PGBD"/>
    <property type="match status" value="1"/>
</dbReference>
<gene>
    <name evidence="7" type="ORF">CCC_00122</name>
</gene>